<dbReference type="RefSeq" id="WP_187784071.1">
    <property type="nucleotide sequence ID" value="NZ_JACTVA010000011.1"/>
</dbReference>
<dbReference type="SUPFAM" id="SSF53686">
    <property type="entry name" value="Tryptophan synthase beta subunit-like PLP-dependent enzymes"/>
    <property type="match status" value="1"/>
</dbReference>
<dbReference type="Gene3D" id="3.90.1380.10">
    <property type="entry name" value="Threonine synthase, N-terminal domain"/>
    <property type="match status" value="1"/>
</dbReference>
<evidence type="ECO:0000259" key="13">
    <source>
        <dbReference type="Pfam" id="PF14821"/>
    </source>
</evidence>
<dbReference type="NCBIfam" id="TIGR00260">
    <property type="entry name" value="thrC"/>
    <property type="match status" value="1"/>
</dbReference>
<evidence type="ECO:0000313" key="14">
    <source>
        <dbReference type="EMBL" id="MBC9206899.1"/>
    </source>
</evidence>
<dbReference type="InterPro" id="IPR036052">
    <property type="entry name" value="TrpB-like_PALP_sf"/>
</dbReference>
<keyword evidence="7" id="KW-0791">Threonine biosynthesis</keyword>
<comment type="caution">
    <text evidence="14">The sequence shown here is derived from an EMBL/GenBank/DDBJ whole genome shotgun (WGS) entry which is preliminary data.</text>
</comment>
<name>A0ABR7RJY9_9PROT</name>
<dbReference type="InterPro" id="IPR001926">
    <property type="entry name" value="TrpB-like_PALP"/>
</dbReference>
<dbReference type="InterPro" id="IPR029144">
    <property type="entry name" value="Thr_synth_N"/>
</dbReference>
<evidence type="ECO:0000256" key="11">
    <source>
        <dbReference type="NCBIfam" id="TIGR00260"/>
    </source>
</evidence>
<evidence type="ECO:0000259" key="12">
    <source>
        <dbReference type="Pfam" id="PF00291"/>
    </source>
</evidence>
<dbReference type="InterPro" id="IPR051166">
    <property type="entry name" value="Threonine_Synthase"/>
</dbReference>
<gene>
    <name evidence="14" type="ORF">IBL26_08645</name>
</gene>
<sequence length="468" mass="51225">MRYLSTRGGAPVREFEDVLLAGLAEDGGLFMPESWPQLSADEWRALRGLSYAELSAKIVSLFTAPAISEAELLVMTRAAYGGFGHAATAPLVQIEPGMFSLELFHGPTLAFKDMAMQLLGRLFDHVLAKRGERVTIVGATSGDTGSAAIEACRDRSAIDMVILHPEGRTSEVQRRQMTTVLSSNIRNIAVQGDFDDCQDLVKAMFNDAPFRNEMRLSAVNSINWARIAAQVPYYVYAALALGAPDRPVAFSVPTGNFGNVLAAWVARRMGLPIERLIVGANRNDILARFIASNDMSAKPVEPSLSPSMDIQVSSNFERLLFELLGRDAKATAETMTRFRSEGRMPVPDAAWKRATELFQGFTLSDEGILEEIRRLYAESAYLADPHTAVATAAARALRPEDRGIPVVVASTAHPAKFPDAVEKATGFRPPLPLRMADLYEREERYEVMPNDLAAIETAVRGHARRNAA</sequence>
<dbReference type="InterPro" id="IPR037158">
    <property type="entry name" value="Thr_synth_N_sf"/>
</dbReference>
<evidence type="ECO:0000256" key="8">
    <source>
        <dbReference type="ARBA" id="ARBA00022898"/>
    </source>
</evidence>
<organism evidence="14 15">
    <name type="scientific">Teichococcus aerophilus</name>
    <dbReference type="NCBI Taxonomy" id="1224513"/>
    <lineage>
        <taxon>Bacteria</taxon>
        <taxon>Pseudomonadati</taxon>
        <taxon>Pseudomonadota</taxon>
        <taxon>Alphaproteobacteria</taxon>
        <taxon>Acetobacterales</taxon>
        <taxon>Roseomonadaceae</taxon>
        <taxon>Roseomonas</taxon>
    </lineage>
</organism>
<dbReference type="PANTHER" id="PTHR42690">
    <property type="entry name" value="THREONINE SYNTHASE FAMILY MEMBER"/>
    <property type="match status" value="1"/>
</dbReference>
<keyword evidence="6" id="KW-0028">Amino-acid biosynthesis</keyword>
<evidence type="ECO:0000313" key="15">
    <source>
        <dbReference type="Proteomes" id="UP000626026"/>
    </source>
</evidence>
<reference evidence="14 15" key="1">
    <citation type="journal article" date="2013" name="Int. J. Syst. Evol. Microbiol.">
        <title>Roseomonas aerophila sp. nov., isolated from air.</title>
        <authorList>
            <person name="Kim S.J."/>
            <person name="Weon H.Y."/>
            <person name="Ahn J.H."/>
            <person name="Hong S.B."/>
            <person name="Seok S.J."/>
            <person name="Whang K.S."/>
            <person name="Kwon S.W."/>
        </authorList>
    </citation>
    <scope>NUCLEOTIDE SEQUENCE [LARGE SCALE GENOMIC DNA]</scope>
    <source>
        <strain evidence="14 15">NBRC 108923</strain>
    </source>
</reference>
<comment type="similarity">
    <text evidence="3">Belongs to the threonine synthase family.</text>
</comment>
<evidence type="ECO:0000256" key="6">
    <source>
        <dbReference type="ARBA" id="ARBA00022605"/>
    </source>
</evidence>
<evidence type="ECO:0000256" key="9">
    <source>
        <dbReference type="ARBA" id="ARBA00023239"/>
    </source>
</evidence>
<evidence type="ECO:0000256" key="3">
    <source>
        <dbReference type="ARBA" id="ARBA00005517"/>
    </source>
</evidence>
<dbReference type="Proteomes" id="UP000626026">
    <property type="component" value="Unassembled WGS sequence"/>
</dbReference>
<dbReference type="EC" id="4.2.3.1" evidence="4 11"/>
<evidence type="ECO:0000256" key="7">
    <source>
        <dbReference type="ARBA" id="ARBA00022697"/>
    </source>
</evidence>
<keyword evidence="15" id="KW-1185">Reference proteome</keyword>
<dbReference type="Pfam" id="PF14821">
    <property type="entry name" value="Thr_synth_N"/>
    <property type="match status" value="1"/>
</dbReference>
<feature type="domain" description="Threonine synthase N-terminal" evidence="13">
    <location>
        <begin position="2"/>
        <end position="80"/>
    </location>
</feature>
<dbReference type="EMBL" id="JACTVA010000011">
    <property type="protein sequence ID" value="MBC9206899.1"/>
    <property type="molecule type" value="Genomic_DNA"/>
</dbReference>
<keyword evidence="8" id="KW-0663">Pyridoxal phosphate</keyword>
<dbReference type="PANTHER" id="PTHR42690:SF1">
    <property type="entry name" value="THREONINE SYNTHASE-LIKE 2"/>
    <property type="match status" value="1"/>
</dbReference>
<dbReference type="CDD" id="cd01560">
    <property type="entry name" value="Thr-synth_2"/>
    <property type="match status" value="1"/>
</dbReference>
<accession>A0ABR7RJY9</accession>
<dbReference type="PROSITE" id="PS00165">
    <property type="entry name" value="DEHYDRATASE_SER_THR"/>
    <property type="match status" value="1"/>
</dbReference>
<protein>
    <recommendedName>
        <fullName evidence="5 11">Threonine synthase</fullName>
        <ecNumber evidence="4 11">4.2.3.1</ecNumber>
    </recommendedName>
</protein>
<dbReference type="Pfam" id="PF24857">
    <property type="entry name" value="THR4_C"/>
    <property type="match status" value="1"/>
</dbReference>
<dbReference type="Pfam" id="PF00291">
    <property type="entry name" value="PALP"/>
    <property type="match status" value="1"/>
</dbReference>
<feature type="domain" description="Tryptophan synthase beta chain-like PALP" evidence="12">
    <location>
        <begin position="101"/>
        <end position="329"/>
    </location>
</feature>
<comment type="pathway">
    <text evidence="2">Amino-acid biosynthesis; L-threonine biosynthesis; L-threonine from L-aspartate: step 5/5.</text>
</comment>
<comment type="cofactor">
    <cofactor evidence="1">
        <name>pyridoxal 5'-phosphate</name>
        <dbReference type="ChEBI" id="CHEBI:597326"/>
    </cofactor>
</comment>
<comment type="catalytic activity">
    <reaction evidence="10">
        <text>O-phospho-L-homoserine + H2O = L-threonine + phosphate</text>
        <dbReference type="Rhea" id="RHEA:10840"/>
        <dbReference type="ChEBI" id="CHEBI:15377"/>
        <dbReference type="ChEBI" id="CHEBI:43474"/>
        <dbReference type="ChEBI" id="CHEBI:57590"/>
        <dbReference type="ChEBI" id="CHEBI:57926"/>
        <dbReference type="EC" id="4.2.3.1"/>
    </reaction>
</comment>
<dbReference type="InterPro" id="IPR004450">
    <property type="entry name" value="Thr_synthase-like"/>
</dbReference>
<dbReference type="InterPro" id="IPR000634">
    <property type="entry name" value="Ser/Thr_deHydtase_PyrdxlP-BS"/>
</dbReference>
<evidence type="ECO:0000256" key="2">
    <source>
        <dbReference type="ARBA" id="ARBA00004979"/>
    </source>
</evidence>
<evidence type="ECO:0000256" key="4">
    <source>
        <dbReference type="ARBA" id="ARBA00013028"/>
    </source>
</evidence>
<evidence type="ECO:0000256" key="5">
    <source>
        <dbReference type="ARBA" id="ARBA00018679"/>
    </source>
</evidence>
<proteinExistence type="inferred from homology"/>
<dbReference type="GO" id="GO:0004795">
    <property type="term" value="F:threonine synthase activity"/>
    <property type="evidence" value="ECO:0007669"/>
    <property type="project" value="UniProtKB-EC"/>
</dbReference>
<evidence type="ECO:0000256" key="10">
    <source>
        <dbReference type="ARBA" id="ARBA00049144"/>
    </source>
</evidence>
<evidence type="ECO:0000256" key="1">
    <source>
        <dbReference type="ARBA" id="ARBA00001933"/>
    </source>
</evidence>
<keyword evidence="9 14" id="KW-0456">Lyase</keyword>
<dbReference type="Gene3D" id="3.40.50.1100">
    <property type="match status" value="2"/>
</dbReference>